<proteinExistence type="predicted"/>
<dbReference type="EMBL" id="JAERQJ010000010">
    <property type="protein sequence ID" value="MBL0685650.1"/>
    <property type="molecule type" value="Genomic_DNA"/>
</dbReference>
<protein>
    <submittedName>
        <fullName evidence="2">Uncharacterized protein</fullName>
    </submittedName>
</protein>
<accession>A0A937A1B3</accession>
<gene>
    <name evidence="2" type="ORF">JJQ60_19090</name>
</gene>
<dbReference type="AlphaFoldDB" id="A0A937A1B3"/>
<organism evidence="2 3">
    <name type="scientific">Aquimarina mytili</name>
    <dbReference type="NCBI Taxonomy" id="874423"/>
    <lineage>
        <taxon>Bacteria</taxon>
        <taxon>Pseudomonadati</taxon>
        <taxon>Bacteroidota</taxon>
        <taxon>Flavobacteriia</taxon>
        <taxon>Flavobacteriales</taxon>
        <taxon>Flavobacteriaceae</taxon>
        <taxon>Aquimarina</taxon>
    </lineage>
</organism>
<evidence type="ECO:0000256" key="1">
    <source>
        <dbReference type="SAM" id="MobiDB-lite"/>
    </source>
</evidence>
<evidence type="ECO:0000313" key="2">
    <source>
        <dbReference type="EMBL" id="MBL0685650.1"/>
    </source>
</evidence>
<comment type="caution">
    <text evidence="2">The sequence shown here is derived from an EMBL/GenBank/DDBJ whole genome shotgun (WGS) entry which is preliminary data.</text>
</comment>
<evidence type="ECO:0000313" key="3">
    <source>
        <dbReference type="Proteomes" id="UP000651057"/>
    </source>
</evidence>
<keyword evidence="3" id="KW-1185">Reference proteome</keyword>
<dbReference type="RefSeq" id="WP_201923953.1">
    <property type="nucleotide sequence ID" value="NZ_BAABAX010000030.1"/>
</dbReference>
<reference evidence="2" key="1">
    <citation type="submission" date="2021-01" db="EMBL/GenBank/DDBJ databases">
        <authorList>
            <person name="Zhong Y.L."/>
        </authorList>
    </citation>
    <scope>NUCLEOTIDE SEQUENCE</scope>
    <source>
        <strain evidence="2">KCTC 23302</strain>
    </source>
</reference>
<dbReference type="Proteomes" id="UP000651057">
    <property type="component" value="Unassembled WGS sequence"/>
</dbReference>
<feature type="region of interest" description="Disordered" evidence="1">
    <location>
        <begin position="212"/>
        <end position="231"/>
    </location>
</feature>
<name>A0A937A1B3_9FLAO</name>
<sequence>MAERNYSFKDTVLLEWGDTTVEHLKLDIDQFTNFDPKLNNDFVTQLEQKVAQGYKEGGDDLNVAQLQEKTEAVEKAMQDCRTYFKKLRYWVLDAFPGQKAIQRQFGIGRFKDVTKNQIKMIQFMEGLSDTIAQHLKALEATGIPKDIVKQSVVLAQALRETNKEQEQKKGTRTVDTAERIEQLNELYAILQKINAAADNVFDELPAKRDLYRTPSRSGGVTIGDEQEEELV</sequence>